<dbReference type="AlphaFoldDB" id="A0A2Z6MSY3"/>
<reference evidence="3" key="1">
    <citation type="journal article" date="2017" name="Front. Plant Sci.">
        <title>Climate Clever Clovers: New Paradigm to Reduce the Environmental Footprint of Ruminants by Breeding Low Methanogenic Forages Utilizing Haplotype Variation.</title>
        <authorList>
            <person name="Kaur P."/>
            <person name="Appels R."/>
            <person name="Bayer P.E."/>
            <person name="Keeble-Gagnere G."/>
            <person name="Wang J."/>
            <person name="Hirakawa H."/>
            <person name="Shirasawa K."/>
            <person name="Vercoe P."/>
            <person name="Stefanova K."/>
            <person name="Durmic Z."/>
            <person name="Nichols P."/>
            <person name="Revell C."/>
            <person name="Isobe S.N."/>
            <person name="Edwards D."/>
            <person name="Erskine W."/>
        </authorList>
    </citation>
    <scope>NUCLEOTIDE SEQUENCE [LARGE SCALE GENOMIC DNA]</scope>
    <source>
        <strain evidence="3">cv. Daliak</strain>
    </source>
</reference>
<feature type="compositionally biased region" description="Basic residues" evidence="1">
    <location>
        <begin position="33"/>
        <end position="43"/>
    </location>
</feature>
<keyword evidence="3" id="KW-1185">Reference proteome</keyword>
<feature type="compositionally biased region" description="Polar residues" evidence="1">
    <location>
        <begin position="1"/>
        <end position="12"/>
    </location>
</feature>
<proteinExistence type="predicted"/>
<accession>A0A2Z6MSY3</accession>
<feature type="compositionally biased region" description="Basic residues" evidence="1">
    <location>
        <begin position="70"/>
        <end position="84"/>
    </location>
</feature>
<evidence type="ECO:0000313" key="2">
    <source>
        <dbReference type="EMBL" id="GAU26790.1"/>
    </source>
</evidence>
<feature type="compositionally biased region" description="Basic and acidic residues" evidence="1">
    <location>
        <begin position="44"/>
        <end position="58"/>
    </location>
</feature>
<dbReference type="Proteomes" id="UP000242715">
    <property type="component" value="Unassembled WGS sequence"/>
</dbReference>
<feature type="compositionally biased region" description="Polar residues" evidence="1">
    <location>
        <begin position="87"/>
        <end position="96"/>
    </location>
</feature>
<dbReference type="EMBL" id="DF973342">
    <property type="protein sequence ID" value="GAU26790.1"/>
    <property type="molecule type" value="Genomic_DNA"/>
</dbReference>
<sequence>MEYLTSDTSRPETQLARDTQLAHGHTSQAIRLAQKHSSPRKASRPRDTGRQLARDTRLAHGHNSQAIRLAQKHNSPRKASHPRHMTPPQTYLTGDTSRPGRQLARDTRLAHGYTSQAIRLAQKHSSPMDIPHRTIRLAQKHISPATHGSPTDICLTPSLQIIIMP</sequence>
<evidence type="ECO:0000256" key="1">
    <source>
        <dbReference type="SAM" id="MobiDB-lite"/>
    </source>
</evidence>
<evidence type="ECO:0000313" key="3">
    <source>
        <dbReference type="Proteomes" id="UP000242715"/>
    </source>
</evidence>
<feature type="region of interest" description="Disordered" evidence="1">
    <location>
        <begin position="1"/>
        <end position="101"/>
    </location>
</feature>
<name>A0A2Z6MSY3_TRISU</name>
<gene>
    <name evidence="2" type="ORF">TSUD_288950</name>
</gene>
<protein>
    <submittedName>
        <fullName evidence="2">Uncharacterized protein</fullName>
    </submittedName>
</protein>
<organism evidence="2 3">
    <name type="scientific">Trifolium subterraneum</name>
    <name type="common">Subterranean clover</name>
    <dbReference type="NCBI Taxonomy" id="3900"/>
    <lineage>
        <taxon>Eukaryota</taxon>
        <taxon>Viridiplantae</taxon>
        <taxon>Streptophyta</taxon>
        <taxon>Embryophyta</taxon>
        <taxon>Tracheophyta</taxon>
        <taxon>Spermatophyta</taxon>
        <taxon>Magnoliopsida</taxon>
        <taxon>eudicotyledons</taxon>
        <taxon>Gunneridae</taxon>
        <taxon>Pentapetalae</taxon>
        <taxon>rosids</taxon>
        <taxon>fabids</taxon>
        <taxon>Fabales</taxon>
        <taxon>Fabaceae</taxon>
        <taxon>Papilionoideae</taxon>
        <taxon>50 kb inversion clade</taxon>
        <taxon>NPAAA clade</taxon>
        <taxon>Hologalegina</taxon>
        <taxon>IRL clade</taxon>
        <taxon>Trifolieae</taxon>
        <taxon>Trifolium</taxon>
    </lineage>
</organism>